<reference evidence="4" key="1">
    <citation type="submission" date="2018-05" db="EMBL/GenBank/DDBJ databases">
        <authorList>
            <person name="Hao L."/>
        </authorList>
    </citation>
    <scope>NUCLEOTIDE SEQUENCE [LARGE SCALE GENOMIC DNA]</scope>
</reference>
<sequence>MRILYVITAAEWGGAPLHVLQLMEYMVKQGHEVGLVAAPEPRLMTGAKALGVKVFPNPHFVRPVRPWKDFRALWPIFRAMRAFKPDLVHAHSTKAGYAARLACAVLRKPVIFTAHGWAFTEGRSLWKRKLLAGVERLAAKVTAKIICVSEHDRELAVQWNVAKPGKLAVVHNGIDPRPFLEGGGAPLREELGLEGSVVLTFVGRLAPPKDPLTLLEAVKTLPKGVLLVVGDGELKPPVEEYVREHGLEEKVRLLGERSDVLRILASSDVFVLSSRWEGLPYTIIEAMMAKLPVVSTRVGGVPELVEDGVTGFLVPAEDPPALAEALQTLLDDPELRRRMGEAGREKALREFTLDRMLRETGRTYEEVVEGRRP</sequence>
<dbReference type="Pfam" id="PF00534">
    <property type="entry name" value="Glycos_transf_1"/>
    <property type="match status" value="1"/>
</dbReference>
<keyword evidence="4" id="KW-1185">Reference proteome</keyword>
<dbReference type="Proteomes" id="UP000249818">
    <property type="component" value="Chromosome BARAN1"/>
</dbReference>
<dbReference type="PANTHER" id="PTHR12526:SF630">
    <property type="entry name" value="GLYCOSYLTRANSFERASE"/>
    <property type="match status" value="1"/>
</dbReference>
<dbReference type="RefSeq" id="WP_122030837.1">
    <property type="nucleotide sequence ID" value="NZ_LS483254.1"/>
</dbReference>
<evidence type="ECO:0000259" key="1">
    <source>
        <dbReference type="Pfam" id="PF00534"/>
    </source>
</evidence>
<dbReference type="KEGG" id="bana:BARAN1_0622"/>
<dbReference type="EMBL" id="LS483254">
    <property type="protein sequence ID" value="SQD92646.1"/>
    <property type="molecule type" value="Genomic_DNA"/>
</dbReference>
<keyword evidence="3" id="KW-0808">Transferase</keyword>
<dbReference type="InterPro" id="IPR001296">
    <property type="entry name" value="Glyco_trans_1"/>
</dbReference>
<dbReference type="InterPro" id="IPR028098">
    <property type="entry name" value="Glyco_trans_4-like_N"/>
</dbReference>
<gene>
    <name evidence="3" type="ORF">BARAN1_0622</name>
</gene>
<evidence type="ECO:0000313" key="4">
    <source>
        <dbReference type="Proteomes" id="UP000249818"/>
    </source>
</evidence>
<organism evidence="3 4">
    <name type="scientific">Candidatus Bipolaricaulis anaerobius</name>
    <dbReference type="NCBI Taxonomy" id="2026885"/>
    <lineage>
        <taxon>Bacteria</taxon>
        <taxon>Candidatus Bipolaricaulota</taxon>
        <taxon>Candidatus Bipolaricaulia</taxon>
        <taxon>Candidatus Bipolaricaulales</taxon>
        <taxon>Candidatus Bipolaricaulaceae</taxon>
        <taxon>Candidatus Bipolaricaulis</taxon>
    </lineage>
</organism>
<dbReference type="Gene3D" id="3.40.50.2000">
    <property type="entry name" value="Glycogen Phosphorylase B"/>
    <property type="match status" value="2"/>
</dbReference>
<dbReference type="GO" id="GO:0016757">
    <property type="term" value="F:glycosyltransferase activity"/>
    <property type="evidence" value="ECO:0007669"/>
    <property type="project" value="InterPro"/>
</dbReference>
<feature type="domain" description="Glycosyltransferase subfamily 4-like N-terminal" evidence="2">
    <location>
        <begin position="12"/>
        <end position="176"/>
    </location>
</feature>
<dbReference type="OrthoDB" id="9775208at2"/>
<evidence type="ECO:0000259" key="2">
    <source>
        <dbReference type="Pfam" id="PF13439"/>
    </source>
</evidence>
<proteinExistence type="predicted"/>
<dbReference type="AlphaFoldDB" id="A0A2X3KYQ4"/>
<dbReference type="SUPFAM" id="SSF53756">
    <property type="entry name" value="UDP-Glycosyltransferase/glycogen phosphorylase"/>
    <property type="match status" value="1"/>
</dbReference>
<dbReference type="CDD" id="cd03808">
    <property type="entry name" value="GT4_CapM-like"/>
    <property type="match status" value="1"/>
</dbReference>
<dbReference type="Pfam" id="PF13439">
    <property type="entry name" value="Glyco_transf_4"/>
    <property type="match status" value="1"/>
</dbReference>
<accession>A0A2X3KYQ4</accession>
<name>A0A2X3KYQ4_9BACT</name>
<protein>
    <submittedName>
        <fullName evidence="3">Glycosyltransferase involved in cell wall bisynthesis</fullName>
    </submittedName>
</protein>
<feature type="domain" description="Glycosyl transferase family 1" evidence="1">
    <location>
        <begin position="189"/>
        <end position="345"/>
    </location>
</feature>
<evidence type="ECO:0000313" key="3">
    <source>
        <dbReference type="EMBL" id="SQD92646.1"/>
    </source>
</evidence>
<dbReference type="PANTHER" id="PTHR12526">
    <property type="entry name" value="GLYCOSYLTRANSFERASE"/>
    <property type="match status" value="1"/>
</dbReference>